<evidence type="ECO:0000313" key="1">
    <source>
        <dbReference type="Proteomes" id="UP000000437"/>
    </source>
</evidence>
<evidence type="ECO:0000313" key="2">
    <source>
        <dbReference type="RefSeq" id="XP_073762849.1"/>
    </source>
</evidence>
<accession>A0AC58FZ98</accession>
<keyword evidence="2" id="KW-0808">Transferase</keyword>
<keyword evidence="1" id="KW-1185">Reference proteome</keyword>
<protein>
    <submittedName>
        <fullName evidence="2">12S rRNA N(4)-cytidine methyltransferase METTL15 isoform X1</fullName>
    </submittedName>
</protein>
<gene>
    <name evidence="2" type="primary">mettl15</name>
</gene>
<organism evidence="1 2">
    <name type="scientific">Danio rerio</name>
    <name type="common">Zebrafish</name>
    <name type="synonym">Brachydanio rerio</name>
    <dbReference type="NCBI Taxonomy" id="7955"/>
    <lineage>
        <taxon>Eukaryota</taxon>
        <taxon>Metazoa</taxon>
        <taxon>Chordata</taxon>
        <taxon>Craniata</taxon>
        <taxon>Vertebrata</taxon>
        <taxon>Euteleostomi</taxon>
        <taxon>Actinopterygii</taxon>
        <taxon>Neopterygii</taxon>
        <taxon>Teleostei</taxon>
        <taxon>Ostariophysi</taxon>
        <taxon>Cypriniformes</taxon>
        <taxon>Danionidae</taxon>
        <taxon>Danioninae</taxon>
        <taxon>Danio</taxon>
    </lineage>
</organism>
<sequence length="454" mass="50957">MTYDAATEWTESIESRMMKNLIYGGYMGWNKARNVSYIEHYDFYAIRYSRIYMPQYYSCFMAAPCRQTLGVWKHVATLRNPRMFRRCWRKSWHPGRLYTGSVPSSPDCEMPVQEEKPFHTPVMVKEVLQFLNIKPGQIVLDLTFGAGGHSKAILQSVPGVTVVAADRDPTAFRMAQQLAEEYQGKVKPVLGRFSELNNLLPALGLGPGTVDAALLDAGCSSMQMDSAERGFSLSKDGPLDMRMDGDRYPDMPCAADVVNALDQQALASVLAAYGEERHTRKIAAAIAQARSVYPIGRTLQLASIVAGAFPASALYARRDRLQRPSHVATKTFQALRIFVNDELNELHAGLRVAQTLLRPKGRLCVLTFHSLEDRLTKRFLRGEDLAAPPRRSLRQHARARPAGQEEEFEEEEEGDEGGNSVHWVSLKKVIKPSEEEVQENPRARSAKLRTAVRQ</sequence>
<name>A0AC58FZ98_DANRE</name>
<proteinExistence type="predicted"/>
<dbReference type="RefSeq" id="XP_073762849.1">
    <property type="nucleotide sequence ID" value="XM_073906748.1"/>
</dbReference>
<keyword evidence="2" id="KW-0489">Methyltransferase</keyword>
<dbReference type="Proteomes" id="UP000000437">
    <property type="component" value="Chromosome 7"/>
</dbReference>
<reference evidence="2" key="1">
    <citation type="submission" date="2025-08" db="UniProtKB">
        <authorList>
            <consortium name="RefSeq"/>
        </authorList>
    </citation>
    <scope>IDENTIFICATION</scope>
    <source>
        <strain evidence="2">Tuebingen</strain>
        <tissue evidence="2">Fibroblasts and whole tissue</tissue>
    </source>
</reference>